<dbReference type="InterPro" id="IPR036388">
    <property type="entry name" value="WH-like_DNA-bd_sf"/>
</dbReference>
<feature type="domain" description="HTH asnC-type" evidence="4">
    <location>
        <begin position="4"/>
        <end position="65"/>
    </location>
</feature>
<dbReference type="SMART" id="SM00344">
    <property type="entry name" value="HTH_ASNC"/>
    <property type="match status" value="1"/>
</dbReference>
<dbReference type="Pfam" id="PF01037">
    <property type="entry name" value="AsnC_trans_reg"/>
    <property type="match status" value="1"/>
</dbReference>
<dbReference type="PANTHER" id="PTHR30154">
    <property type="entry name" value="LEUCINE-RESPONSIVE REGULATORY PROTEIN"/>
    <property type="match status" value="1"/>
</dbReference>
<keyword evidence="6" id="KW-1185">Reference proteome</keyword>
<dbReference type="PANTHER" id="PTHR30154:SF54">
    <property type="entry name" value="POSSIBLE TRANSCRIPTIONAL REGULATORY PROTEIN (PROBABLY LRP_ASNC-FAMILY)"/>
    <property type="match status" value="1"/>
</dbReference>
<keyword evidence="1" id="KW-0805">Transcription regulation</keyword>
<dbReference type="RefSeq" id="WP_098075033.1">
    <property type="nucleotide sequence ID" value="NZ_PDEQ01000003.1"/>
</dbReference>
<evidence type="ECO:0000313" key="6">
    <source>
        <dbReference type="Proteomes" id="UP000220102"/>
    </source>
</evidence>
<dbReference type="GO" id="GO:0005829">
    <property type="term" value="C:cytosol"/>
    <property type="evidence" value="ECO:0007669"/>
    <property type="project" value="TreeGrafter"/>
</dbReference>
<keyword evidence="2" id="KW-0238">DNA-binding</keyword>
<evidence type="ECO:0000256" key="3">
    <source>
        <dbReference type="ARBA" id="ARBA00023163"/>
    </source>
</evidence>
<dbReference type="InterPro" id="IPR036390">
    <property type="entry name" value="WH_DNA-bd_sf"/>
</dbReference>
<dbReference type="Pfam" id="PF13412">
    <property type="entry name" value="HTH_24"/>
    <property type="match status" value="1"/>
</dbReference>
<evidence type="ECO:0000256" key="2">
    <source>
        <dbReference type="ARBA" id="ARBA00023125"/>
    </source>
</evidence>
<protein>
    <submittedName>
        <fullName evidence="5">ArsR family transcriptional regulator</fullName>
    </submittedName>
</protein>
<dbReference type="SUPFAM" id="SSF46785">
    <property type="entry name" value="Winged helix' DNA-binding domain"/>
    <property type="match status" value="1"/>
</dbReference>
<name>A0A2A8CYR0_9BACT</name>
<sequence length="158" mass="17973">MARLDRTDFEIIREMQKNARIQNKALARRVGIAESTCLERVRKLRDDGILTGFYADVDAASVGVHLQALIALQLSKHSRETVERVREHVARRPEVVAIYHLGGRTDFLLHVAVRDADHLRDLILSAFTSHDEVAQVETSLIFDHSRADAWPIYPPEAR</sequence>
<dbReference type="InterPro" id="IPR019887">
    <property type="entry name" value="Tscrpt_reg_AsnC/Lrp_C"/>
</dbReference>
<keyword evidence="3" id="KW-0804">Transcription</keyword>
<evidence type="ECO:0000259" key="4">
    <source>
        <dbReference type="PROSITE" id="PS50956"/>
    </source>
</evidence>
<reference evidence="5 6" key="1">
    <citation type="submission" date="2017-10" db="EMBL/GenBank/DDBJ databases">
        <title>Draft genome of Longibacter Salinarum.</title>
        <authorList>
            <person name="Goh K.M."/>
            <person name="Shamsir M.S."/>
            <person name="Lim S.W."/>
        </authorList>
    </citation>
    <scope>NUCLEOTIDE SEQUENCE [LARGE SCALE GENOMIC DNA]</scope>
    <source>
        <strain evidence="5 6">KCTC 52045</strain>
    </source>
</reference>
<accession>A0A2A8CYR0</accession>
<dbReference type="InterPro" id="IPR019888">
    <property type="entry name" value="Tscrpt_reg_AsnC-like"/>
</dbReference>
<gene>
    <name evidence="5" type="ORF">CRI94_07365</name>
</gene>
<proteinExistence type="predicted"/>
<dbReference type="Gene3D" id="1.10.10.10">
    <property type="entry name" value="Winged helix-like DNA-binding domain superfamily/Winged helix DNA-binding domain"/>
    <property type="match status" value="1"/>
</dbReference>
<dbReference type="GO" id="GO:0043565">
    <property type="term" value="F:sequence-specific DNA binding"/>
    <property type="evidence" value="ECO:0007669"/>
    <property type="project" value="InterPro"/>
</dbReference>
<evidence type="ECO:0000256" key="1">
    <source>
        <dbReference type="ARBA" id="ARBA00023015"/>
    </source>
</evidence>
<dbReference type="OrthoDB" id="9800326at2"/>
<organism evidence="5 6">
    <name type="scientific">Longibacter salinarum</name>
    <dbReference type="NCBI Taxonomy" id="1850348"/>
    <lineage>
        <taxon>Bacteria</taxon>
        <taxon>Pseudomonadati</taxon>
        <taxon>Rhodothermota</taxon>
        <taxon>Rhodothermia</taxon>
        <taxon>Rhodothermales</taxon>
        <taxon>Salisaetaceae</taxon>
        <taxon>Longibacter</taxon>
    </lineage>
</organism>
<dbReference type="Proteomes" id="UP000220102">
    <property type="component" value="Unassembled WGS sequence"/>
</dbReference>
<dbReference type="InterPro" id="IPR011008">
    <property type="entry name" value="Dimeric_a/b-barrel"/>
</dbReference>
<dbReference type="InterPro" id="IPR000485">
    <property type="entry name" value="AsnC-type_HTH_dom"/>
</dbReference>
<dbReference type="GO" id="GO:0043200">
    <property type="term" value="P:response to amino acid"/>
    <property type="evidence" value="ECO:0007669"/>
    <property type="project" value="TreeGrafter"/>
</dbReference>
<dbReference type="AlphaFoldDB" id="A0A2A8CYR0"/>
<comment type="caution">
    <text evidence="5">The sequence shown here is derived from an EMBL/GenBank/DDBJ whole genome shotgun (WGS) entry which is preliminary data.</text>
</comment>
<dbReference type="PROSITE" id="PS50956">
    <property type="entry name" value="HTH_ASNC_2"/>
    <property type="match status" value="1"/>
</dbReference>
<dbReference type="PRINTS" id="PR00033">
    <property type="entry name" value="HTHASNC"/>
</dbReference>
<evidence type="ECO:0000313" key="5">
    <source>
        <dbReference type="EMBL" id="PEN13869.1"/>
    </source>
</evidence>
<dbReference type="EMBL" id="PDEQ01000003">
    <property type="protein sequence ID" value="PEN13869.1"/>
    <property type="molecule type" value="Genomic_DNA"/>
</dbReference>
<dbReference type="SUPFAM" id="SSF54909">
    <property type="entry name" value="Dimeric alpha+beta barrel"/>
    <property type="match status" value="1"/>
</dbReference>
<dbReference type="Gene3D" id="3.30.70.920">
    <property type="match status" value="1"/>
</dbReference>